<gene>
    <name evidence="2" type="ORF">OUZ56_033367</name>
</gene>
<feature type="region of interest" description="Disordered" evidence="1">
    <location>
        <begin position="95"/>
        <end position="118"/>
    </location>
</feature>
<dbReference type="Proteomes" id="UP001234178">
    <property type="component" value="Unassembled WGS sequence"/>
</dbReference>
<proteinExistence type="predicted"/>
<reference evidence="2 3" key="1">
    <citation type="journal article" date="2023" name="Nucleic Acids Res.">
        <title>The hologenome of Daphnia magna reveals possible DNA methylation and microbiome-mediated evolution of the host genome.</title>
        <authorList>
            <person name="Chaturvedi A."/>
            <person name="Li X."/>
            <person name="Dhandapani V."/>
            <person name="Marshall H."/>
            <person name="Kissane S."/>
            <person name="Cuenca-Cambronero M."/>
            <person name="Asole G."/>
            <person name="Calvet F."/>
            <person name="Ruiz-Romero M."/>
            <person name="Marangio P."/>
            <person name="Guigo R."/>
            <person name="Rago D."/>
            <person name="Mirbahai L."/>
            <person name="Eastwood N."/>
            <person name="Colbourne J.K."/>
            <person name="Zhou J."/>
            <person name="Mallon E."/>
            <person name="Orsini L."/>
        </authorList>
    </citation>
    <scope>NUCLEOTIDE SEQUENCE [LARGE SCALE GENOMIC DNA]</scope>
    <source>
        <strain evidence="2">LRV0_1</strain>
    </source>
</reference>
<dbReference type="EMBL" id="JAOYFB010000048">
    <property type="protein sequence ID" value="KAK4045644.1"/>
    <property type="molecule type" value="Genomic_DNA"/>
</dbReference>
<feature type="compositionally biased region" description="Basic and acidic residues" evidence="1">
    <location>
        <begin position="96"/>
        <end position="110"/>
    </location>
</feature>
<evidence type="ECO:0000313" key="3">
    <source>
        <dbReference type="Proteomes" id="UP001234178"/>
    </source>
</evidence>
<organism evidence="2 3">
    <name type="scientific">Daphnia magna</name>
    <dbReference type="NCBI Taxonomy" id="35525"/>
    <lineage>
        <taxon>Eukaryota</taxon>
        <taxon>Metazoa</taxon>
        <taxon>Ecdysozoa</taxon>
        <taxon>Arthropoda</taxon>
        <taxon>Crustacea</taxon>
        <taxon>Branchiopoda</taxon>
        <taxon>Diplostraca</taxon>
        <taxon>Cladocera</taxon>
        <taxon>Anomopoda</taxon>
        <taxon>Daphniidae</taxon>
        <taxon>Daphnia</taxon>
    </lineage>
</organism>
<accession>A0ABR0BAN2</accession>
<evidence type="ECO:0000313" key="2">
    <source>
        <dbReference type="EMBL" id="KAK4045644.1"/>
    </source>
</evidence>
<name>A0ABR0BAN2_9CRUS</name>
<comment type="caution">
    <text evidence="2">The sequence shown here is derived from an EMBL/GenBank/DDBJ whole genome shotgun (WGS) entry which is preliminary data.</text>
</comment>
<evidence type="ECO:0000256" key="1">
    <source>
        <dbReference type="SAM" id="MobiDB-lite"/>
    </source>
</evidence>
<sequence length="118" mass="13378">MRYLRLLDVALLHSSISLYSLRPCVDQDRNNHKVAVDMVELLLVLDTFLKIRDYLLLNLGSALLRCIPILIRSKGLRDCFFFLKLCEKLTVLPSSEQEKTSIDGIKEDHSAGSGFLPS</sequence>
<protein>
    <submittedName>
        <fullName evidence="2">Uncharacterized protein</fullName>
    </submittedName>
</protein>
<keyword evidence="3" id="KW-1185">Reference proteome</keyword>